<reference evidence="1 2" key="1">
    <citation type="journal article" date="2019" name="Sci. Rep.">
        <title>Orb-weaving spider Araneus ventricosus genome elucidates the spidroin gene catalogue.</title>
        <authorList>
            <person name="Kono N."/>
            <person name="Nakamura H."/>
            <person name="Ohtoshi R."/>
            <person name="Moran D.A.P."/>
            <person name="Shinohara A."/>
            <person name="Yoshida Y."/>
            <person name="Fujiwara M."/>
            <person name="Mori M."/>
            <person name="Tomita M."/>
            <person name="Arakawa K."/>
        </authorList>
    </citation>
    <scope>NUCLEOTIDE SEQUENCE [LARGE SCALE GENOMIC DNA]</scope>
</reference>
<comment type="caution">
    <text evidence="1">The sequence shown here is derived from an EMBL/GenBank/DDBJ whole genome shotgun (WGS) entry which is preliminary data.</text>
</comment>
<evidence type="ECO:0000313" key="2">
    <source>
        <dbReference type="Proteomes" id="UP000499080"/>
    </source>
</evidence>
<dbReference type="Proteomes" id="UP000499080">
    <property type="component" value="Unassembled WGS sequence"/>
</dbReference>
<accession>A0A4Y2IAD8</accession>
<keyword evidence="2" id="KW-1185">Reference proteome</keyword>
<dbReference type="AlphaFoldDB" id="A0A4Y2IAD8"/>
<protein>
    <submittedName>
        <fullName evidence="1">Uncharacterized protein</fullName>
    </submittedName>
</protein>
<proteinExistence type="predicted"/>
<gene>
    <name evidence="1" type="ORF">AVEN_77557_1</name>
</gene>
<evidence type="ECO:0000313" key="1">
    <source>
        <dbReference type="EMBL" id="GBM74691.1"/>
    </source>
</evidence>
<sequence>MGRGSKLKEMLLNDVEVFAMAIHEIRHGVIVRGWFQERLQGTSNMGIVMQEDDTITQHATAIESDGFFTIAK</sequence>
<dbReference type="EMBL" id="BGPR01002510">
    <property type="protein sequence ID" value="GBM74691.1"/>
    <property type="molecule type" value="Genomic_DNA"/>
</dbReference>
<name>A0A4Y2IAD8_ARAVE</name>
<organism evidence="1 2">
    <name type="scientific">Araneus ventricosus</name>
    <name type="common">Orbweaver spider</name>
    <name type="synonym">Epeira ventricosa</name>
    <dbReference type="NCBI Taxonomy" id="182803"/>
    <lineage>
        <taxon>Eukaryota</taxon>
        <taxon>Metazoa</taxon>
        <taxon>Ecdysozoa</taxon>
        <taxon>Arthropoda</taxon>
        <taxon>Chelicerata</taxon>
        <taxon>Arachnida</taxon>
        <taxon>Araneae</taxon>
        <taxon>Araneomorphae</taxon>
        <taxon>Entelegynae</taxon>
        <taxon>Araneoidea</taxon>
        <taxon>Araneidae</taxon>
        <taxon>Araneus</taxon>
    </lineage>
</organism>